<reference evidence="2" key="1">
    <citation type="journal article" date="2021" name="PeerJ">
        <title>Extensive microbial diversity within the chicken gut microbiome revealed by metagenomics and culture.</title>
        <authorList>
            <person name="Gilroy R."/>
            <person name="Ravi A."/>
            <person name="Getino M."/>
            <person name="Pursley I."/>
            <person name="Horton D.L."/>
            <person name="Alikhan N.F."/>
            <person name="Baker D."/>
            <person name="Gharbi K."/>
            <person name="Hall N."/>
            <person name="Watson M."/>
            <person name="Adriaenssens E.M."/>
            <person name="Foster-Nyarko E."/>
            <person name="Jarju S."/>
            <person name="Secka A."/>
            <person name="Antonio M."/>
            <person name="Oren A."/>
            <person name="Chaudhuri R.R."/>
            <person name="La Ragione R."/>
            <person name="Hildebrand F."/>
            <person name="Pallen M.J."/>
        </authorList>
    </citation>
    <scope>NUCLEOTIDE SEQUENCE</scope>
    <source>
        <strain evidence="2">B5-657</strain>
    </source>
</reference>
<dbReference type="GO" id="GO:0008270">
    <property type="term" value="F:zinc ion binding"/>
    <property type="evidence" value="ECO:0007669"/>
    <property type="project" value="TreeGrafter"/>
</dbReference>
<dbReference type="EMBL" id="JAHLFQ010000009">
    <property type="protein sequence ID" value="MBU3803213.1"/>
    <property type="molecule type" value="Genomic_DNA"/>
</dbReference>
<dbReference type="NCBIfam" id="NF006702">
    <property type="entry name" value="PRK09248.1"/>
    <property type="match status" value="1"/>
</dbReference>
<proteinExistence type="predicted"/>
<gene>
    <name evidence="2" type="ORF">H9872_00425</name>
</gene>
<dbReference type="PANTHER" id="PTHR36928">
    <property type="entry name" value="PHOSPHATASE YCDX-RELATED"/>
    <property type="match status" value="1"/>
</dbReference>
<dbReference type="CDD" id="cd07437">
    <property type="entry name" value="PHP_HisPPase_Ycdx_like"/>
    <property type="match status" value="1"/>
</dbReference>
<dbReference type="GO" id="GO:0005829">
    <property type="term" value="C:cytosol"/>
    <property type="evidence" value="ECO:0007669"/>
    <property type="project" value="TreeGrafter"/>
</dbReference>
<dbReference type="InterPro" id="IPR016195">
    <property type="entry name" value="Pol/histidinol_Pase-like"/>
</dbReference>
<dbReference type="Gene3D" id="3.20.20.140">
    <property type="entry name" value="Metal-dependent hydrolases"/>
    <property type="match status" value="1"/>
</dbReference>
<evidence type="ECO:0000313" key="3">
    <source>
        <dbReference type="Proteomes" id="UP000824229"/>
    </source>
</evidence>
<name>A0A9E2K9Z9_9FIRM</name>
<dbReference type="SMART" id="SM00481">
    <property type="entry name" value="POLIIIAc"/>
    <property type="match status" value="1"/>
</dbReference>
<dbReference type="SUPFAM" id="SSF89550">
    <property type="entry name" value="PHP domain-like"/>
    <property type="match status" value="1"/>
</dbReference>
<dbReference type="PANTHER" id="PTHR36928:SF1">
    <property type="entry name" value="PHOSPHATASE YCDX-RELATED"/>
    <property type="match status" value="1"/>
</dbReference>
<reference evidence="2" key="2">
    <citation type="submission" date="2021-04" db="EMBL/GenBank/DDBJ databases">
        <authorList>
            <person name="Gilroy R."/>
        </authorList>
    </citation>
    <scope>NUCLEOTIDE SEQUENCE</scope>
    <source>
        <strain evidence="2">B5-657</strain>
    </source>
</reference>
<dbReference type="GO" id="GO:0042578">
    <property type="term" value="F:phosphoric ester hydrolase activity"/>
    <property type="evidence" value="ECO:0007669"/>
    <property type="project" value="TreeGrafter"/>
</dbReference>
<feature type="domain" description="Polymerase/histidinol phosphatase N-terminal" evidence="1">
    <location>
        <begin position="5"/>
        <end position="79"/>
    </location>
</feature>
<comment type="caution">
    <text evidence="2">The sequence shown here is derived from an EMBL/GenBank/DDBJ whole genome shotgun (WGS) entry which is preliminary data.</text>
</comment>
<dbReference type="InterPro" id="IPR050243">
    <property type="entry name" value="PHP_phosphatase"/>
</dbReference>
<dbReference type="AlphaFoldDB" id="A0A9E2K9Z9"/>
<organism evidence="2 3">
    <name type="scientific">Candidatus Cellulosilyticum pullistercoris</name>
    <dbReference type="NCBI Taxonomy" id="2838521"/>
    <lineage>
        <taxon>Bacteria</taxon>
        <taxon>Bacillati</taxon>
        <taxon>Bacillota</taxon>
        <taxon>Clostridia</taxon>
        <taxon>Lachnospirales</taxon>
        <taxon>Cellulosilyticaceae</taxon>
        <taxon>Cellulosilyticum</taxon>
    </lineage>
</organism>
<dbReference type="Proteomes" id="UP000824229">
    <property type="component" value="Unassembled WGS sequence"/>
</dbReference>
<dbReference type="InterPro" id="IPR004013">
    <property type="entry name" value="PHP_dom"/>
</dbReference>
<dbReference type="InterPro" id="IPR003141">
    <property type="entry name" value="Pol/His_phosphatase_N"/>
</dbReference>
<protein>
    <submittedName>
        <fullName evidence="2">Phosphatase</fullName>
    </submittedName>
</protein>
<sequence>MKMLVDVHTHTISSGHAYSTIDENMRAAGNKNLELIAMTDHSPGMPGSTHMFHFSNLKVIPNEMYGVKLLRGVEANIINYEGEIDMSEEVLSSLDIVIASLHPPCIAFADEETVTSGIEKVMENPYVNIIGHPGDNRYPMDFERIVKASKKTGTLLEVNNASLKPGSFRPGVKENLVKMLNYCKMYNVPVVVGSDAHFYTEIGEFKEAIELFHEVDFPETLVLNTNPEKLVTFIKQKRLK</sequence>
<dbReference type="Pfam" id="PF02811">
    <property type="entry name" value="PHP"/>
    <property type="match status" value="1"/>
</dbReference>
<dbReference type="Pfam" id="PF13263">
    <property type="entry name" value="PHP_C"/>
    <property type="match status" value="1"/>
</dbReference>
<accession>A0A9E2K9Z9</accession>
<evidence type="ECO:0000259" key="1">
    <source>
        <dbReference type="SMART" id="SM00481"/>
    </source>
</evidence>
<evidence type="ECO:0000313" key="2">
    <source>
        <dbReference type="EMBL" id="MBU3803213.1"/>
    </source>
</evidence>